<keyword evidence="1" id="KW-0812">Transmembrane</keyword>
<evidence type="ECO:0000256" key="1">
    <source>
        <dbReference type="SAM" id="Phobius"/>
    </source>
</evidence>
<keyword evidence="1" id="KW-0472">Membrane</keyword>
<dbReference type="EMBL" id="PP965493">
    <property type="protein sequence ID" value="XCN99940.1"/>
    <property type="molecule type" value="Genomic_DNA"/>
</dbReference>
<protein>
    <submittedName>
        <fullName evidence="2">Uncharacterized protein</fullName>
    </submittedName>
</protein>
<evidence type="ECO:0000313" key="2">
    <source>
        <dbReference type="EMBL" id="XCN99940.1"/>
    </source>
</evidence>
<reference evidence="2" key="1">
    <citation type="submission" date="2024-06" db="EMBL/GenBank/DDBJ databases">
        <title>Intestivirid acquisition increases across infancy in a wild primate population.</title>
        <authorList>
            <person name="Schneider-Creas I.A."/>
            <person name="Moya I.L."/>
            <person name="Chiou K.L."/>
            <person name="Baniel A."/>
            <person name="Azanaw Haile A."/>
            <person name="Kebede F."/>
            <person name="Abebe B."/>
            <person name="Snyder-Mackler N."/>
            <person name="Varsani A."/>
        </authorList>
    </citation>
    <scope>NUCLEOTIDE SEQUENCE</scope>
    <source>
        <strain evidence="2">Int_RNL_2017_0019_DDA</strain>
    </source>
</reference>
<keyword evidence="1" id="KW-1133">Transmembrane helix</keyword>
<organism evidence="2">
    <name type="scientific">Geladintestivirus 3</name>
    <dbReference type="NCBI Taxonomy" id="3233135"/>
    <lineage>
        <taxon>Viruses</taxon>
        <taxon>Duplodnaviria</taxon>
        <taxon>Heunggongvirae</taxon>
        <taxon>Uroviricota</taxon>
        <taxon>Caudoviricetes</taxon>
        <taxon>Crassvirales</taxon>
    </lineage>
</organism>
<feature type="transmembrane region" description="Helical" evidence="1">
    <location>
        <begin position="29"/>
        <end position="46"/>
    </location>
</feature>
<name>A0AAU8MHJ8_9CAUD</name>
<accession>A0AAU8MHJ8</accession>
<sequence length="51" mass="5539">MKILVFPVLILSLVLITHGDNDTISVINIIGFVLLAISGAYIINDAKNENE</sequence>
<proteinExistence type="predicted"/>